<feature type="compositionally biased region" description="Polar residues" evidence="1">
    <location>
        <begin position="717"/>
        <end position="729"/>
    </location>
</feature>
<feature type="compositionally biased region" description="Low complexity" evidence="1">
    <location>
        <begin position="778"/>
        <end position="787"/>
    </location>
</feature>
<dbReference type="Proteomes" id="UP000054166">
    <property type="component" value="Unassembled WGS sequence"/>
</dbReference>
<feature type="region of interest" description="Disordered" evidence="1">
    <location>
        <begin position="391"/>
        <end position="451"/>
    </location>
</feature>
<accession>A0A0C3GE01</accession>
<feature type="compositionally biased region" description="Polar residues" evidence="1">
    <location>
        <begin position="740"/>
        <end position="749"/>
    </location>
</feature>
<dbReference type="EMBL" id="KN832976">
    <property type="protein sequence ID" value="KIM88866.1"/>
    <property type="molecule type" value="Genomic_DNA"/>
</dbReference>
<reference evidence="3" key="2">
    <citation type="submission" date="2015-01" db="EMBL/GenBank/DDBJ databases">
        <title>Evolutionary Origins and Diversification of the Mycorrhizal Mutualists.</title>
        <authorList>
            <consortium name="DOE Joint Genome Institute"/>
            <consortium name="Mycorrhizal Genomics Consortium"/>
            <person name="Kohler A."/>
            <person name="Kuo A."/>
            <person name="Nagy L.G."/>
            <person name="Floudas D."/>
            <person name="Copeland A."/>
            <person name="Barry K.W."/>
            <person name="Cichocki N."/>
            <person name="Veneault-Fourrey C."/>
            <person name="LaButti K."/>
            <person name="Lindquist E.A."/>
            <person name="Lipzen A."/>
            <person name="Lundell T."/>
            <person name="Morin E."/>
            <person name="Murat C."/>
            <person name="Riley R."/>
            <person name="Ohm R."/>
            <person name="Sun H."/>
            <person name="Tunlid A."/>
            <person name="Henrissat B."/>
            <person name="Grigoriev I.V."/>
            <person name="Hibbett D.S."/>
            <person name="Martin F."/>
        </authorList>
    </citation>
    <scope>NUCLEOTIDE SEQUENCE [LARGE SCALE GENOMIC DNA]</scope>
    <source>
        <strain evidence="3">F 1598</strain>
    </source>
</reference>
<sequence length="819" mass="87739">MAEITEDLSGKLTQQEPCNGVSHPLTPSPSHSEGEASTPKGNEDQPVTPTSQKKKKKKKSKKSAKAKEATTPAAKTQASDMDSNRPPVLCISRNKHWRYISSYHGPWLQLPLELLESLLVLNLDPATLTGPEARPPLPPPTSPSSFTRTRDRGFQSLGDYSPPDSPHGTFATLPPPPSFPAPKAGKMTPPPIDPGVFRCVTSIRCLIDEAAELSVRASSGLSAAALGSMRNGNSLGMNSSPWATAQSLGINPMGDNVGGGRNVAMSAMRVHRLRALAVQKLAQAYKADEIASSVMVMQGGSVFDDVAERVLKTDPNDADAKYVHFFHEKIPSRQLAESTTTQVLDELIAAQPQRLELYRTRGIVHCFRDEYSQATKDFTHALKEARAVRKAKVAHHNSYSQPESRGKNNKKKKGSNKINGQAPPSGTGVAAEPTSDSVDGEPPLLHPSVLPDAPDPIEPQLLFLRGAAYLQHAVFLIEEAVLKLEGICKPPSIDGAELRLCYIENGKYGGVEIGNPDGPLGKQDGPKLLAYRKVLAEENFREQISSLLKKSMRDHEKFLSHFDTLEGPNSAFDGDLAHKTAYAFLLSESIRPGNQPSVPLSDPPSMFTTYHPLLVESHFSVLICQLMLADIPALLPTFARAAALVDGLEGYPVFLPPRSMSQAEFIEVLERLAGGWRLGLQPHSLSQGVAGMLAIEAPPSPPVSAVGSSSDVEPGVASTSTCAPGSSDSAKPPHSPERNLPSNGSGSTTLSETLDCMRILLAPVAARQREKAEKSAAEKAAGSNAKKPLNVSIPLHGPRVEVILAWLGAVHLVELASVV</sequence>
<gene>
    <name evidence="2" type="ORF">PILCRDRAFT_813857</name>
</gene>
<name>A0A0C3GE01_PILCF</name>
<proteinExistence type="predicted"/>
<keyword evidence="3" id="KW-1185">Reference proteome</keyword>
<dbReference type="AlphaFoldDB" id="A0A0C3GE01"/>
<dbReference type="InParanoid" id="A0A0C3GE01"/>
<feature type="compositionally biased region" description="Pro residues" evidence="1">
    <location>
        <begin position="133"/>
        <end position="142"/>
    </location>
</feature>
<feature type="region of interest" description="Disordered" evidence="1">
    <location>
        <begin position="128"/>
        <end position="186"/>
    </location>
</feature>
<feature type="compositionally biased region" description="Low complexity" evidence="1">
    <location>
        <begin position="69"/>
        <end position="78"/>
    </location>
</feature>
<dbReference type="STRING" id="765440.A0A0C3GE01"/>
<dbReference type="OrthoDB" id="420046at2759"/>
<protein>
    <submittedName>
        <fullName evidence="2">Uncharacterized protein</fullName>
    </submittedName>
</protein>
<feature type="region of interest" description="Disordered" evidence="1">
    <location>
        <begin position="700"/>
        <end position="749"/>
    </location>
</feature>
<organism evidence="2 3">
    <name type="scientific">Piloderma croceum (strain F 1598)</name>
    <dbReference type="NCBI Taxonomy" id="765440"/>
    <lineage>
        <taxon>Eukaryota</taxon>
        <taxon>Fungi</taxon>
        <taxon>Dikarya</taxon>
        <taxon>Basidiomycota</taxon>
        <taxon>Agaricomycotina</taxon>
        <taxon>Agaricomycetes</taxon>
        <taxon>Agaricomycetidae</taxon>
        <taxon>Atheliales</taxon>
        <taxon>Atheliaceae</taxon>
        <taxon>Piloderma</taxon>
    </lineage>
</organism>
<feature type="region of interest" description="Disordered" evidence="1">
    <location>
        <begin position="1"/>
        <end position="86"/>
    </location>
</feature>
<feature type="compositionally biased region" description="Basic residues" evidence="1">
    <location>
        <begin position="52"/>
        <end position="64"/>
    </location>
</feature>
<feature type="region of interest" description="Disordered" evidence="1">
    <location>
        <begin position="770"/>
        <end position="791"/>
    </location>
</feature>
<dbReference type="HOGENOM" id="CLU_017399_0_0_1"/>
<evidence type="ECO:0000256" key="1">
    <source>
        <dbReference type="SAM" id="MobiDB-lite"/>
    </source>
</evidence>
<reference evidence="2 3" key="1">
    <citation type="submission" date="2014-04" db="EMBL/GenBank/DDBJ databases">
        <authorList>
            <consortium name="DOE Joint Genome Institute"/>
            <person name="Kuo A."/>
            <person name="Tarkka M."/>
            <person name="Buscot F."/>
            <person name="Kohler A."/>
            <person name="Nagy L.G."/>
            <person name="Floudas D."/>
            <person name="Copeland A."/>
            <person name="Barry K.W."/>
            <person name="Cichocki N."/>
            <person name="Veneault-Fourrey C."/>
            <person name="LaButti K."/>
            <person name="Lindquist E.A."/>
            <person name="Lipzen A."/>
            <person name="Lundell T."/>
            <person name="Morin E."/>
            <person name="Murat C."/>
            <person name="Sun H."/>
            <person name="Tunlid A."/>
            <person name="Henrissat B."/>
            <person name="Grigoriev I.V."/>
            <person name="Hibbett D.S."/>
            <person name="Martin F."/>
            <person name="Nordberg H.P."/>
            <person name="Cantor M.N."/>
            <person name="Hua S.X."/>
        </authorList>
    </citation>
    <scope>NUCLEOTIDE SEQUENCE [LARGE SCALE GENOMIC DNA]</scope>
    <source>
        <strain evidence="2 3">F 1598</strain>
    </source>
</reference>
<evidence type="ECO:0000313" key="2">
    <source>
        <dbReference type="EMBL" id="KIM88866.1"/>
    </source>
</evidence>
<evidence type="ECO:0000313" key="3">
    <source>
        <dbReference type="Proteomes" id="UP000054166"/>
    </source>
</evidence>